<evidence type="ECO:0000256" key="20">
    <source>
        <dbReference type="PROSITE-ProRule" id="PRU10141"/>
    </source>
</evidence>
<feature type="region of interest" description="Disordered" evidence="21">
    <location>
        <begin position="51"/>
        <end position="91"/>
    </location>
</feature>
<evidence type="ECO:0000256" key="2">
    <source>
        <dbReference type="ARBA" id="ARBA00011902"/>
    </source>
</evidence>
<dbReference type="GO" id="GO:0004714">
    <property type="term" value="F:transmembrane receptor protein tyrosine kinase activity"/>
    <property type="evidence" value="ECO:0007669"/>
    <property type="project" value="UniProtKB-EC"/>
</dbReference>
<evidence type="ECO:0000256" key="5">
    <source>
        <dbReference type="ARBA" id="ARBA00022692"/>
    </source>
</evidence>
<dbReference type="InterPro" id="IPR020635">
    <property type="entry name" value="Tyr_kinase_cat_dom"/>
</dbReference>
<dbReference type="PANTHER" id="PTHR24416">
    <property type="entry name" value="TYROSINE-PROTEIN KINASE RECEPTOR"/>
    <property type="match status" value="1"/>
</dbReference>
<evidence type="ECO:0000256" key="22">
    <source>
        <dbReference type="SAM" id="Phobius"/>
    </source>
</evidence>
<feature type="compositionally biased region" description="Basic and acidic residues" evidence="21">
    <location>
        <begin position="58"/>
        <end position="69"/>
    </location>
</feature>
<feature type="binding site" evidence="20">
    <location>
        <position position="618"/>
    </location>
    <ligand>
        <name>ATP</name>
        <dbReference type="ChEBI" id="CHEBI:30616"/>
    </ligand>
</feature>
<keyword evidence="14" id="KW-1015">Disulfide bond</keyword>
<comment type="function">
    <text evidence="19">Receptor for basic fibroblast growth factor.</text>
</comment>
<evidence type="ECO:0000313" key="26">
    <source>
        <dbReference type="Proteomes" id="UP000494165"/>
    </source>
</evidence>
<feature type="compositionally biased region" description="Low complexity" evidence="21">
    <location>
        <begin position="158"/>
        <end position="171"/>
    </location>
</feature>
<feature type="compositionally biased region" description="Polar residues" evidence="21">
    <location>
        <begin position="204"/>
        <end position="220"/>
    </location>
</feature>
<dbReference type="EMBL" id="CADEPI010000093">
    <property type="protein sequence ID" value="CAB3374110.1"/>
    <property type="molecule type" value="Genomic_DNA"/>
</dbReference>
<keyword evidence="3" id="KW-0597">Phosphoprotein</keyword>
<evidence type="ECO:0000259" key="24">
    <source>
        <dbReference type="PROSITE" id="PS50011"/>
    </source>
</evidence>
<feature type="domain" description="Protein kinase" evidence="24">
    <location>
        <begin position="584"/>
        <end position="864"/>
    </location>
</feature>
<keyword evidence="5 22" id="KW-0812">Transmembrane</keyword>
<keyword evidence="17" id="KW-0393">Immunoglobulin domain</keyword>
<dbReference type="InterPro" id="IPR000719">
    <property type="entry name" value="Prot_kinase_dom"/>
</dbReference>
<dbReference type="InterPro" id="IPR008266">
    <property type="entry name" value="Tyr_kinase_AS"/>
</dbReference>
<feature type="region of interest" description="Disordered" evidence="21">
    <location>
        <begin position="280"/>
        <end position="299"/>
    </location>
</feature>
<dbReference type="GO" id="GO:0005524">
    <property type="term" value="F:ATP binding"/>
    <property type="evidence" value="ECO:0007669"/>
    <property type="project" value="UniProtKB-UniRule"/>
</dbReference>
<keyword evidence="16" id="KW-0325">Glycoprotein</keyword>
<keyword evidence="9" id="KW-0418">Kinase</keyword>
<feature type="transmembrane region" description="Helical" evidence="22">
    <location>
        <begin position="490"/>
        <end position="511"/>
    </location>
</feature>
<evidence type="ECO:0000256" key="14">
    <source>
        <dbReference type="ARBA" id="ARBA00023157"/>
    </source>
</evidence>
<dbReference type="FunFam" id="1.10.510.10:FF:000554">
    <property type="entry name" value="Predicted protein"/>
    <property type="match status" value="1"/>
</dbReference>
<dbReference type="PRINTS" id="PR00109">
    <property type="entry name" value="TYRKINASE"/>
</dbReference>
<sequence>MGNSAALPPGSGFAVLLTICLSLLWTPGLTISASQATALVENSNSTVATTPADAGAAKFDESSRAENHTNAHSLIKPSSASTVNSTDGEPPATARRRFILRAGAASTTASYTHLNNRSRKRHSSYSTQDAAAAATPVLEYGQKLLSTGRNSLNELKSTLPSLSTESSSTTPRPNGNKSNESSVTLPPLASSTASKHPFSAKIAPQTTPPSRAQSSESYNDIVSLRRRRKKILRRMPSVSSAEVIAATNSSDSAAVNAALVRRKTLLQPQRNGTLQNSVVRRPLLRPPPPPPPLEPKINTTNDEEDVIRKMLTTFLPSNNNYTTSTRVMTLESISNSTIIQNNNATVAATEFPLVETLAPNRNKSLPAIPAATESTKIVKNQTSSPANVILTTTRTSTPPPQTSTTTPKTTTTTRRPPTTTTTRSTTTPAATTTTTKATTTTTTTTTRRPPKTDLPTIRPLVNATTIRPPILGSTFNTVDQGNQTESSASLVTYVLFSLGVVTLIGAVSYAARHLAKRRRRMLDESDSSCSEDSSMAGMTLSRPSPKGGEGGILSRIQQVWPTEKGPLAAAPAQHPEWHFPRHKLRLQTVLGQGNFGQVWKAEAEDICGITGTRLVAVKSTKAGAGEREKSDLLRELAIMQQLGAHPNVVTLLGCCTEQEPHLLIMEYVMYGKLLSFLRDHRTRRDFLQFSSSDDGGEQALTSWDLTHFAYCIAKGMEYLVSRGIIHRDLAARNILVDHNKQCKIADFGMSRHARDASGEVYEPKQKGALPIRWMAPESLEKSIFTHRSDVWSFGITMWEIVTLGSTPYSTMGAREVMRKVREGYRLERPLHCRPELFRVVASCWVSDPYLRPDFSQLRVELRRLQDEDTDSPGGGHVDIDAANPPQPPPSSASTLMANHVLSDPGGM</sequence>
<evidence type="ECO:0000256" key="11">
    <source>
        <dbReference type="ARBA" id="ARBA00022989"/>
    </source>
</evidence>
<keyword evidence="12 22" id="KW-0472">Membrane</keyword>
<dbReference type="Pfam" id="PF07714">
    <property type="entry name" value="PK_Tyr_Ser-Thr"/>
    <property type="match status" value="1"/>
</dbReference>
<dbReference type="InterPro" id="IPR017441">
    <property type="entry name" value="Protein_kinase_ATP_BS"/>
</dbReference>
<dbReference type="GO" id="GO:0043235">
    <property type="term" value="C:receptor complex"/>
    <property type="evidence" value="ECO:0007669"/>
    <property type="project" value="TreeGrafter"/>
</dbReference>
<dbReference type="EC" id="2.7.10.1" evidence="2"/>
<evidence type="ECO:0000256" key="1">
    <source>
        <dbReference type="ARBA" id="ARBA00004167"/>
    </source>
</evidence>
<feature type="compositionally biased region" description="Pro residues" evidence="21">
    <location>
        <begin position="284"/>
        <end position="294"/>
    </location>
</feature>
<dbReference type="InterPro" id="IPR050122">
    <property type="entry name" value="RTK"/>
</dbReference>
<evidence type="ECO:0000256" key="10">
    <source>
        <dbReference type="ARBA" id="ARBA00022840"/>
    </source>
</evidence>
<dbReference type="PANTHER" id="PTHR24416:SF481">
    <property type="entry name" value="TIE-LIKE RECEPTOR TYROSINE KINASE"/>
    <property type="match status" value="1"/>
</dbReference>
<evidence type="ECO:0000256" key="7">
    <source>
        <dbReference type="ARBA" id="ARBA00022737"/>
    </source>
</evidence>
<comment type="subcellular location">
    <subcellularLocation>
        <location evidence="1">Membrane</location>
        <topology evidence="1">Single-pass membrane protein</topology>
    </subcellularLocation>
</comment>
<feature type="compositionally biased region" description="Polar residues" evidence="21">
    <location>
        <begin position="70"/>
        <end position="87"/>
    </location>
</feature>
<gene>
    <name evidence="25" type="ORF">CLODIP_2_CD13818</name>
</gene>
<keyword evidence="13" id="KW-0829">Tyrosine-protein kinase</keyword>
<feature type="region of interest" description="Disordered" evidence="21">
    <location>
        <begin position="522"/>
        <end position="549"/>
    </location>
</feature>
<evidence type="ECO:0000256" key="12">
    <source>
        <dbReference type="ARBA" id="ARBA00023136"/>
    </source>
</evidence>
<evidence type="ECO:0000256" key="19">
    <source>
        <dbReference type="ARBA" id="ARBA00056965"/>
    </source>
</evidence>
<dbReference type="CDD" id="cd00192">
    <property type="entry name" value="PTKc"/>
    <property type="match status" value="1"/>
</dbReference>
<name>A0A8S1CZ37_9INSE</name>
<feature type="chain" id="PRO_5035816711" description="receptor protein-tyrosine kinase" evidence="23">
    <location>
        <begin position="33"/>
        <end position="907"/>
    </location>
</feature>
<organism evidence="25 26">
    <name type="scientific">Cloeon dipterum</name>
    <dbReference type="NCBI Taxonomy" id="197152"/>
    <lineage>
        <taxon>Eukaryota</taxon>
        <taxon>Metazoa</taxon>
        <taxon>Ecdysozoa</taxon>
        <taxon>Arthropoda</taxon>
        <taxon>Hexapoda</taxon>
        <taxon>Insecta</taxon>
        <taxon>Pterygota</taxon>
        <taxon>Palaeoptera</taxon>
        <taxon>Ephemeroptera</taxon>
        <taxon>Pisciforma</taxon>
        <taxon>Baetidae</taxon>
        <taxon>Cloeon</taxon>
    </lineage>
</organism>
<protein>
    <recommendedName>
        <fullName evidence="2">receptor protein-tyrosine kinase</fullName>
        <ecNumber evidence="2">2.7.10.1</ecNumber>
    </recommendedName>
</protein>
<evidence type="ECO:0000256" key="17">
    <source>
        <dbReference type="ARBA" id="ARBA00023319"/>
    </source>
</evidence>
<dbReference type="FunFam" id="3.30.200.20:FF:000593">
    <property type="entry name" value="Predicted protein"/>
    <property type="match status" value="1"/>
</dbReference>
<evidence type="ECO:0000256" key="21">
    <source>
        <dbReference type="SAM" id="MobiDB-lite"/>
    </source>
</evidence>
<accession>A0A8S1CZ37</accession>
<comment type="caution">
    <text evidence="25">The sequence shown here is derived from an EMBL/GenBank/DDBJ whole genome shotgun (WGS) entry which is preliminary data.</text>
</comment>
<evidence type="ECO:0000256" key="6">
    <source>
        <dbReference type="ARBA" id="ARBA00022729"/>
    </source>
</evidence>
<evidence type="ECO:0000256" key="23">
    <source>
        <dbReference type="SAM" id="SignalP"/>
    </source>
</evidence>
<dbReference type="GO" id="GO:0005886">
    <property type="term" value="C:plasma membrane"/>
    <property type="evidence" value="ECO:0007669"/>
    <property type="project" value="TreeGrafter"/>
</dbReference>
<dbReference type="OrthoDB" id="3256376at2759"/>
<evidence type="ECO:0000256" key="4">
    <source>
        <dbReference type="ARBA" id="ARBA00022679"/>
    </source>
</evidence>
<keyword evidence="7" id="KW-0677">Repeat</keyword>
<feature type="region of interest" description="Disordered" evidence="21">
    <location>
        <begin position="866"/>
        <end position="907"/>
    </location>
</feature>
<dbReference type="SMART" id="SM00219">
    <property type="entry name" value="TyrKc"/>
    <property type="match status" value="1"/>
</dbReference>
<keyword evidence="15" id="KW-0675">Receptor</keyword>
<comment type="catalytic activity">
    <reaction evidence="18">
        <text>L-tyrosyl-[protein] + ATP = O-phospho-L-tyrosyl-[protein] + ADP + H(+)</text>
        <dbReference type="Rhea" id="RHEA:10596"/>
        <dbReference type="Rhea" id="RHEA-COMP:10136"/>
        <dbReference type="Rhea" id="RHEA-COMP:20101"/>
        <dbReference type="ChEBI" id="CHEBI:15378"/>
        <dbReference type="ChEBI" id="CHEBI:30616"/>
        <dbReference type="ChEBI" id="CHEBI:46858"/>
        <dbReference type="ChEBI" id="CHEBI:61978"/>
        <dbReference type="ChEBI" id="CHEBI:456216"/>
        <dbReference type="EC" id="2.7.10.1"/>
    </reaction>
</comment>
<dbReference type="AlphaFoldDB" id="A0A8S1CZ37"/>
<keyword evidence="10 20" id="KW-0067">ATP-binding</keyword>
<dbReference type="PROSITE" id="PS50011">
    <property type="entry name" value="PROTEIN_KINASE_DOM"/>
    <property type="match status" value="1"/>
</dbReference>
<feature type="compositionally biased region" description="Low complexity" evidence="21">
    <location>
        <begin position="391"/>
        <end position="447"/>
    </location>
</feature>
<evidence type="ECO:0000256" key="9">
    <source>
        <dbReference type="ARBA" id="ARBA00022777"/>
    </source>
</evidence>
<dbReference type="PROSITE" id="PS00109">
    <property type="entry name" value="PROTEIN_KINASE_TYR"/>
    <property type="match status" value="1"/>
</dbReference>
<evidence type="ECO:0000256" key="18">
    <source>
        <dbReference type="ARBA" id="ARBA00051243"/>
    </source>
</evidence>
<evidence type="ECO:0000256" key="15">
    <source>
        <dbReference type="ARBA" id="ARBA00023170"/>
    </source>
</evidence>
<dbReference type="SUPFAM" id="SSF56112">
    <property type="entry name" value="Protein kinase-like (PK-like)"/>
    <property type="match status" value="1"/>
</dbReference>
<feature type="region of interest" description="Disordered" evidence="21">
    <location>
        <begin position="391"/>
        <end position="456"/>
    </location>
</feature>
<feature type="signal peptide" evidence="23">
    <location>
        <begin position="1"/>
        <end position="32"/>
    </location>
</feature>
<dbReference type="InterPro" id="IPR001245">
    <property type="entry name" value="Ser-Thr/Tyr_kinase_cat_dom"/>
</dbReference>
<proteinExistence type="predicted"/>
<keyword evidence="6 23" id="KW-0732">Signal</keyword>
<evidence type="ECO:0000256" key="8">
    <source>
        <dbReference type="ARBA" id="ARBA00022741"/>
    </source>
</evidence>
<dbReference type="GO" id="GO:0007169">
    <property type="term" value="P:cell surface receptor protein tyrosine kinase signaling pathway"/>
    <property type="evidence" value="ECO:0007669"/>
    <property type="project" value="TreeGrafter"/>
</dbReference>
<dbReference type="Gene3D" id="1.10.510.10">
    <property type="entry name" value="Transferase(Phosphotransferase) domain 1"/>
    <property type="match status" value="1"/>
</dbReference>
<reference evidence="25 26" key="1">
    <citation type="submission" date="2020-04" db="EMBL/GenBank/DDBJ databases">
        <authorList>
            <person name="Alioto T."/>
            <person name="Alioto T."/>
            <person name="Gomez Garrido J."/>
        </authorList>
    </citation>
    <scope>NUCLEOTIDE SEQUENCE [LARGE SCALE GENOMIC DNA]</scope>
</reference>
<dbReference type="InterPro" id="IPR011009">
    <property type="entry name" value="Kinase-like_dom_sf"/>
</dbReference>
<dbReference type="PROSITE" id="PS00107">
    <property type="entry name" value="PROTEIN_KINASE_ATP"/>
    <property type="match status" value="1"/>
</dbReference>
<evidence type="ECO:0000256" key="16">
    <source>
        <dbReference type="ARBA" id="ARBA00023180"/>
    </source>
</evidence>
<dbReference type="Proteomes" id="UP000494165">
    <property type="component" value="Unassembled WGS sequence"/>
</dbReference>
<keyword evidence="11 22" id="KW-1133">Transmembrane helix</keyword>
<feature type="compositionally biased region" description="Polar residues" evidence="21">
    <location>
        <begin position="172"/>
        <end position="194"/>
    </location>
</feature>
<feature type="region of interest" description="Disordered" evidence="21">
    <location>
        <begin position="158"/>
        <end position="221"/>
    </location>
</feature>
<evidence type="ECO:0000256" key="3">
    <source>
        <dbReference type="ARBA" id="ARBA00022553"/>
    </source>
</evidence>
<keyword evidence="4" id="KW-0808">Transferase</keyword>
<evidence type="ECO:0000313" key="25">
    <source>
        <dbReference type="EMBL" id="CAB3374110.1"/>
    </source>
</evidence>
<evidence type="ECO:0000256" key="13">
    <source>
        <dbReference type="ARBA" id="ARBA00023137"/>
    </source>
</evidence>
<keyword evidence="26" id="KW-1185">Reference proteome</keyword>
<dbReference type="Gene3D" id="3.30.200.20">
    <property type="entry name" value="Phosphorylase Kinase, domain 1"/>
    <property type="match status" value="1"/>
</dbReference>
<keyword evidence="8 20" id="KW-0547">Nucleotide-binding</keyword>